<dbReference type="KEGG" id="vna:PN96_04785"/>
<protein>
    <submittedName>
        <fullName evidence="2">GNAT family acetyltransferase</fullName>
    </submittedName>
</protein>
<evidence type="ECO:0000313" key="2">
    <source>
        <dbReference type="EMBL" id="ANQ12815.1"/>
    </source>
</evidence>
<dbReference type="EMBL" id="CP016345">
    <property type="protein sequence ID" value="ANQ12815.1"/>
    <property type="molecule type" value="Genomic_DNA"/>
</dbReference>
<dbReference type="PROSITE" id="PS51186">
    <property type="entry name" value="GNAT"/>
    <property type="match status" value="1"/>
</dbReference>
<dbReference type="AlphaFoldDB" id="A0AAN1CWP9"/>
<dbReference type="SUPFAM" id="SSF55729">
    <property type="entry name" value="Acyl-CoA N-acyltransferases (Nat)"/>
    <property type="match status" value="1"/>
</dbReference>
<organism evidence="2 3">
    <name type="scientific">Vibrio natriegens NBRC 15636 = ATCC 14048 = DSM 759</name>
    <dbReference type="NCBI Taxonomy" id="1219067"/>
    <lineage>
        <taxon>Bacteria</taxon>
        <taxon>Pseudomonadati</taxon>
        <taxon>Pseudomonadota</taxon>
        <taxon>Gammaproteobacteria</taxon>
        <taxon>Vibrionales</taxon>
        <taxon>Vibrionaceae</taxon>
        <taxon>Vibrio</taxon>
    </lineage>
</organism>
<proteinExistence type="predicted"/>
<dbReference type="GO" id="GO:0016747">
    <property type="term" value="F:acyltransferase activity, transferring groups other than amino-acyl groups"/>
    <property type="evidence" value="ECO:0007669"/>
    <property type="project" value="InterPro"/>
</dbReference>
<dbReference type="Proteomes" id="UP000092741">
    <property type="component" value="Chromosome 1"/>
</dbReference>
<dbReference type="PANTHER" id="PTHR43792:SF13">
    <property type="entry name" value="ACETYLTRANSFERASE"/>
    <property type="match status" value="1"/>
</dbReference>
<accession>A0AAN1CWP9</accession>
<keyword evidence="3" id="KW-1185">Reference proteome</keyword>
<reference evidence="2 3" key="1">
    <citation type="submission" date="2016-07" db="EMBL/GenBank/DDBJ databases">
        <title>Developing Vibrio natriegens as a novel, fast-growing host for biotechnology.</title>
        <authorList>
            <person name="Weinstock M.T."/>
            <person name="Hesek E.D."/>
            <person name="Wilson C.M."/>
            <person name="Gibson D.G."/>
        </authorList>
    </citation>
    <scope>NUCLEOTIDE SEQUENCE [LARGE SCALE GENOMIC DNA]</scope>
    <source>
        <strain evidence="2 3">ATCC 14048</strain>
    </source>
</reference>
<gene>
    <name evidence="2" type="ORF">BA890_08545</name>
</gene>
<feature type="domain" description="N-acetyltransferase" evidence="1">
    <location>
        <begin position="1"/>
        <end position="159"/>
    </location>
</feature>
<dbReference type="PANTHER" id="PTHR43792">
    <property type="entry name" value="GNAT FAMILY, PUTATIVE (AFU_ORTHOLOGUE AFUA_3G00765)-RELATED-RELATED"/>
    <property type="match status" value="1"/>
</dbReference>
<dbReference type="InterPro" id="IPR051531">
    <property type="entry name" value="N-acetyltransferase"/>
</dbReference>
<name>A0AAN1CWP9_VIBNA</name>
<dbReference type="Pfam" id="PF13302">
    <property type="entry name" value="Acetyltransf_3"/>
    <property type="match status" value="1"/>
</dbReference>
<dbReference type="CDD" id="cd04301">
    <property type="entry name" value="NAT_SF"/>
    <property type="match status" value="1"/>
</dbReference>
<evidence type="ECO:0000313" key="3">
    <source>
        <dbReference type="Proteomes" id="UP000092741"/>
    </source>
</evidence>
<dbReference type="InterPro" id="IPR016181">
    <property type="entry name" value="Acyl_CoA_acyltransferase"/>
</dbReference>
<dbReference type="Gene3D" id="3.40.630.30">
    <property type="match status" value="1"/>
</dbReference>
<evidence type="ECO:0000259" key="1">
    <source>
        <dbReference type="PROSITE" id="PS51186"/>
    </source>
</evidence>
<dbReference type="InterPro" id="IPR000182">
    <property type="entry name" value="GNAT_dom"/>
</dbReference>
<dbReference type="RefSeq" id="WP_020336436.1">
    <property type="nucleotide sequence ID" value="NZ_ATFJ01000044.1"/>
</dbReference>
<dbReference type="GeneID" id="70912099"/>
<sequence>MELQQINKKQLHQLIADASGIDIEFCNGSIPPKHVLNRSVQHAQNAMADIWSLPYMMLSQDHVVGFCGFKDAPNAGEVEIGYNVAPQQQGRGLAKSAVNQLCNLAFGSGAVENVVALISSTNLASRNVVNANNFVFTGMVVDDDNEELEKWVLNKSLWI</sequence>